<gene>
    <name evidence="6" type="ORF">ALP97_04311</name>
</gene>
<keyword evidence="1" id="KW-0547">Nucleotide-binding</keyword>
<dbReference type="GO" id="GO:0043565">
    <property type="term" value="F:sequence-specific DNA binding"/>
    <property type="evidence" value="ECO:0007669"/>
    <property type="project" value="InterPro"/>
</dbReference>
<keyword evidence="3" id="KW-0805">Transcription regulation</keyword>
<dbReference type="Proteomes" id="UP000277179">
    <property type="component" value="Unassembled WGS sequence"/>
</dbReference>
<dbReference type="Gene3D" id="1.10.8.60">
    <property type="match status" value="1"/>
</dbReference>
<dbReference type="SUPFAM" id="SSF46689">
    <property type="entry name" value="Homeodomain-like"/>
    <property type="match status" value="1"/>
</dbReference>
<dbReference type="Pfam" id="PF25601">
    <property type="entry name" value="AAA_lid_14"/>
    <property type="match status" value="1"/>
</dbReference>
<dbReference type="PROSITE" id="PS50045">
    <property type="entry name" value="SIGMA54_INTERACT_4"/>
    <property type="match status" value="1"/>
</dbReference>
<dbReference type="GO" id="GO:0006355">
    <property type="term" value="P:regulation of DNA-templated transcription"/>
    <property type="evidence" value="ECO:0007669"/>
    <property type="project" value="InterPro"/>
</dbReference>
<accession>A0A3M4QLY1</accession>
<dbReference type="Gene3D" id="1.10.10.60">
    <property type="entry name" value="Homeodomain-like"/>
    <property type="match status" value="1"/>
</dbReference>
<keyword evidence="4" id="KW-0804">Transcription</keyword>
<evidence type="ECO:0000259" key="5">
    <source>
        <dbReference type="PROSITE" id="PS50045"/>
    </source>
</evidence>
<dbReference type="Gene3D" id="3.40.50.300">
    <property type="entry name" value="P-loop containing nucleotide triphosphate hydrolases"/>
    <property type="match status" value="1"/>
</dbReference>
<dbReference type="SMART" id="SM00382">
    <property type="entry name" value="AAA"/>
    <property type="match status" value="1"/>
</dbReference>
<evidence type="ECO:0000256" key="4">
    <source>
        <dbReference type="ARBA" id="ARBA00023163"/>
    </source>
</evidence>
<dbReference type="EMBL" id="RBRL01000079">
    <property type="protein sequence ID" value="RMQ91447.1"/>
    <property type="molecule type" value="Genomic_DNA"/>
</dbReference>
<dbReference type="InterPro" id="IPR009057">
    <property type="entry name" value="Homeodomain-like_sf"/>
</dbReference>
<dbReference type="InterPro" id="IPR003593">
    <property type="entry name" value="AAA+_ATPase"/>
</dbReference>
<dbReference type="FunFam" id="3.40.50.300:FF:000006">
    <property type="entry name" value="DNA-binding transcriptional regulator NtrC"/>
    <property type="match status" value="1"/>
</dbReference>
<dbReference type="SUPFAM" id="SSF52540">
    <property type="entry name" value="P-loop containing nucleoside triphosphate hydrolases"/>
    <property type="match status" value="1"/>
</dbReference>
<organism evidence="6 7">
    <name type="scientific">Pseudomonas salomonii</name>
    <dbReference type="NCBI Taxonomy" id="191391"/>
    <lineage>
        <taxon>Bacteria</taxon>
        <taxon>Pseudomonadati</taxon>
        <taxon>Pseudomonadota</taxon>
        <taxon>Gammaproteobacteria</taxon>
        <taxon>Pseudomonadales</taxon>
        <taxon>Pseudomonadaceae</taxon>
        <taxon>Pseudomonas</taxon>
    </lineage>
</organism>
<evidence type="ECO:0000256" key="1">
    <source>
        <dbReference type="ARBA" id="ARBA00022741"/>
    </source>
</evidence>
<name>A0A3M4QLY1_9PSED</name>
<dbReference type="PANTHER" id="PTHR32071:SF57">
    <property type="entry name" value="C4-DICARBOXYLATE TRANSPORT TRANSCRIPTIONAL REGULATORY PROTEIN DCTD"/>
    <property type="match status" value="1"/>
</dbReference>
<dbReference type="InterPro" id="IPR002078">
    <property type="entry name" value="Sigma_54_int"/>
</dbReference>
<sequence>MSAAHQNESESDVPFIEDANIESTLDATATLNVDILLLGETGTGKDTLAQRIHRLSGRRGNFVAVNCAAIPESLAESQLFGVNAGAYTGAVQSRAGFIETAHLGTLYLDEIDSMPLSLQAKLLRVLETRSVERLGSTRVITVDMRVIASAQQSLHDMVEQGTFRRDLYFRLNVVSMHLPPLRQRRERITPMFLRMVRQEAAYFACPAPEPSSALLQQLLCHSWQGNVRELRSSAKRFVLGLPALAKQAFPLEPEAKGLKERLQHIEKSLIEESLHRNEFSVDAVASELGIAKRTLYYRMKQLAILLTPTTQLETSSRNDLGTDSLQSATKDRQKVLSTVNKLGAIELTEASIARHKPTDKTLNKYGVTS</sequence>
<dbReference type="AlphaFoldDB" id="A0A3M4QLY1"/>
<dbReference type="PANTHER" id="PTHR32071">
    <property type="entry name" value="TRANSCRIPTIONAL REGULATORY PROTEIN"/>
    <property type="match status" value="1"/>
</dbReference>
<dbReference type="InterPro" id="IPR002197">
    <property type="entry name" value="HTH_Fis"/>
</dbReference>
<evidence type="ECO:0000313" key="7">
    <source>
        <dbReference type="Proteomes" id="UP000277179"/>
    </source>
</evidence>
<evidence type="ECO:0000256" key="2">
    <source>
        <dbReference type="ARBA" id="ARBA00022840"/>
    </source>
</evidence>
<evidence type="ECO:0000256" key="3">
    <source>
        <dbReference type="ARBA" id="ARBA00023015"/>
    </source>
</evidence>
<dbReference type="InterPro" id="IPR027417">
    <property type="entry name" value="P-loop_NTPase"/>
</dbReference>
<dbReference type="InterPro" id="IPR058031">
    <property type="entry name" value="AAA_lid_NorR"/>
</dbReference>
<dbReference type="PROSITE" id="PS00675">
    <property type="entry name" value="SIGMA54_INTERACT_1"/>
    <property type="match status" value="1"/>
</dbReference>
<evidence type="ECO:0000313" key="6">
    <source>
        <dbReference type="EMBL" id="RMQ91447.1"/>
    </source>
</evidence>
<dbReference type="CDD" id="cd00009">
    <property type="entry name" value="AAA"/>
    <property type="match status" value="1"/>
</dbReference>
<feature type="domain" description="Sigma-54 factor interaction" evidence="5">
    <location>
        <begin position="29"/>
        <end position="239"/>
    </location>
</feature>
<dbReference type="InterPro" id="IPR025662">
    <property type="entry name" value="Sigma_54_int_dom_ATP-bd_1"/>
</dbReference>
<reference evidence="6 7" key="1">
    <citation type="submission" date="2018-08" db="EMBL/GenBank/DDBJ databases">
        <title>Recombination of ecologically and evolutionarily significant loci maintains genetic cohesion in the Pseudomonas syringae species complex.</title>
        <authorList>
            <person name="Dillon M."/>
            <person name="Thakur S."/>
            <person name="Almeida R.N.D."/>
            <person name="Weir B.S."/>
            <person name="Guttman D.S."/>
        </authorList>
    </citation>
    <scope>NUCLEOTIDE SEQUENCE [LARGE SCALE GENOMIC DNA]</scope>
    <source>
        <strain evidence="6 7">ICMP 11288</strain>
    </source>
</reference>
<keyword evidence="2" id="KW-0067">ATP-binding</keyword>
<comment type="caution">
    <text evidence="6">The sequence shown here is derived from an EMBL/GenBank/DDBJ whole genome shotgun (WGS) entry which is preliminary data.</text>
</comment>
<dbReference type="Pfam" id="PF00158">
    <property type="entry name" value="Sigma54_activat"/>
    <property type="match status" value="1"/>
</dbReference>
<proteinExistence type="predicted"/>
<protein>
    <recommendedName>
        <fullName evidence="5">Sigma-54 factor interaction domain-containing protein</fullName>
    </recommendedName>
</protein>
<dbReference type="Pfam" id="PF02954">
    <property type="entry name" value="HTH_8"/>
    <property type="match status" value="1"/>
</dbReference>
<dbReference type="GO" id="GO:0005524">
    <property type="term" value="F:ATP binding"/>
    <property type="evidence" value="ECO:0007669"/>
    <property type="project" value="UniProtKB-KW"/>
</dbReference>